<protein>
    <submittedName>
        <fullName evidence="3">Phage shock protein A</fullName>
    </submittedName>
</protein>
<keyword evidence="2" id="KW-0175">Coiled coil</keyword>
<comment type="caution">
    <text evidence="3">The sequence shown here is derived from an EMBL/GenBank/DDBJ whole genome shotgun (WGS) entry which is preliminary data.</text>
</comment>
<dbReference type="RefSeq" id="WP_110198878.1">
    <property type="nucleotide sequence ID" value="NZ_QICH01000001.1"/>
</dbReference>
<evidence type="ECO:0000313" key="4">
    <source>
        <dbReference type="Proteomes" id="UP000247689"/>
    </source>
</evidence>
<dbReference type="EMBL" id="QICH01000001">
    <property type="protein sequence ID" value="PXF63610.1"/>
    <property type="molecule type" value="Genomic_DNA"/>
</dbReference>
<gene>
    <name evidence="3" type="ORF">DL796_00190</name>
</gene>
<dbReference type="PANTHER" id="PTHR31088">
    <property type="entry name" value="MEMBRANE-ASSOCIATED PROTEIN VIPP1, CHLOROPLASTIC"/>
    <property type="match status" value="1"/>
</dbReference>
<evidence type="ECO:0000256" key="1">
    <source>
        <dbReference type="ARBA" id="ARBA00043985"/>
    </source>
</evidence>
<dbReference type="AlphaFoldDB" id="A0A318D349"/>
<name>A0A318D349_9GAMM</name>
<proteinExistence type="inferred from homology"/>
<dbReference type="PANTHER" id="PTHR31088:SF9">
    <property type="entry name" value="PHAGE SHOCK PROTEIN A"/>
    <property type="match status" value="1"/>
</dbReference>
<evidence type="ECO:0000256" key="2">
    <source>
        <dbReference type="SAM" id="Coils"/>
    </source>
</evidence>
<accession>A0A318D349</accession>
<evidence type="ECO:0000313" key="3">
    <source>
        <dbReference type="EMBL" id="PXF63610.1"/>
    </source>
</evidence>
<keyword evidence="4" id="KW-1185">Reference proteome</keyword>
<dbReference type="Proteomes" id="UP000247689">
    <property type="component" value="Unassembled WGS sequence"/>
</dbReference>
<reference evidence="3 4" key="1">
    <citation type="submission" date="2018-05" db="EMBL/GenBank/DDBJ databases">
        <title>Kangiella spongicola genome sequence.</title>
        <authorList>
            <person name="Maclea K.S."/>
            <person name="Goen A.E."/>
            <person name="Kelley C."/>
            <person name="Underriner A."/>
            <person name="Silverwood T."/>
            <person name="Trachtenberg A.M."/>
        </authorList>
    </citation>
    <scope>NUCLEOTIDE SEQUENCE [LARGE SCALE GENOMIC DNA]</scope>
    <source>
        <strain evidence="3 4">ATCC BAA-2076</strain>
    </source>
</reference>
<organism evidence="3 4">
    <name type="scientific">Kangiella spongicola</name>
    <dbReference type="NCBI Taxonomy" id="796379"/>
    <lineage>
        <taxon>Bacteria</taxon>
        <taxon>Pseudomonadati</taxon>
        <taxon>Pseudomonadota</taxon>
        <taxon>Gammaproteobacteria</taxon>
        <taxon>Kangiellales</taxon>
        <taxon>Kangiellaceae</taxon>
        <taxon>Kangiella</taxon>
    </lineage>
</organism>
<dbReference type="Pfam" id="PF04012">
    <property type="entry name" value="PspA_IM30"/>
    <property type="match status" value="1"/>
</dbReference>
<dbReference type="InterPro" id="IPR007157">
    <property type="entry name" value="PspA_VIPP1"/>
</dbReference>
<dbReference type="OrthoDB" id="8844617at2"/>
<sequence>MNIIKKLISLVKGSFREMGENVVDANSTTIFAQEIEDAKTKIKAARKDLTEIMAKEMQAERKIAELAQKLDERKLQITAALEKGEDSLAEEVAQAASVIDSELAETQKAKNTYTQHIAKLKSMIEKGNADIEEFERQVSLVKTTENVQKATKAIATNYQSADGTLFDAKETLERIKQKQQDFDDEYLASQRLDEEMSDKGLDERLAEKGISDAKGGNKFLEDAKKEIASRS</sequence>
<comment type="similarity">
    <text evidence="1">Belongs to the PspA/Vipp/IM30 family.</text>
</comment>
<feature type="coiled-coil region" evidence="2">
    <location>
        <begin position="35"/>
        <end position="83"/>
    </location>
</feature>